<reference evidence="2" key="1">
    <citation type="journal article" date="2018" name="J. Ind. Microbiol. Biotechnol.">
        <title>Genome mining reveals uncommon alkylpyrones as type III PKS products from myxobacteria.</title>
        <authorList>
            <person name="Hug J.J."/>
            <person name="Panter F."/>
            <person name="Krug D."/>
            <person name="Muller R."/>
        </authorList>
    </citation>
    <scope>NUCLEOTIDE SEQUENCE</scope>
    <source>
        <strain evidence="2">MNa2518</strain>
    </source>
</reference>
<protein>
    <recommendedName>
        <fullName evidence="1">PKD domain-containing protein</fullName>
    </recommendedName>
</protein>
<organism evidence="2">
    <name type="scientific">Kofleria flava</name>
    <dbReference type="NCBI Taxonomy" id="694315"/>
    <lineage>
        <taxon>Bacteria</taxon>
        <taxon>Pseudomonadati</taxon>
        <taxon>Myxococcota</taxon>
        <taxon>Polyangia</taxon>
        <taxon>Haliangiales</taxon>
        <taxon>Kofleriaceae</taxon>
        <taxon>Kofleria</taxon>
    </lineage>
</organism>
<accession>A0A3S5GXM0</accession>
<name>A0A3S5GXM0_9BACT</name>
<feature type="domain" description="PKD" evidence="1">
    <location>
        <begin position="184"/>
        <end position="259"/>
    </location>
</feature>
<proteinExistence type="predicted"/>
<evidence type="ECO:0000313" key="2">
    <source>
        <dbReference type="EMBL" id="AYM53864.1"/>
    </source>
</evidence>
<dbReference type="Gene3D" id="2.60.40.10">
    <property type="entry name" value="Immunoglobulins"/>
    <property type="match status" value="1"/>
</dbReference>
<dbReference type="Pfam" id="PF00801">
    <property type="entry name" value="PKD"/>
    <property type="match status" value="1"/>
</dbReference>
<dbReference type="EMBL" id="MH908912">
    <property type="protein sequence ID" value="AYM53864.1"/>
    <property type="molecule type" value="Genomic_DNA"/>
</dbReference>
<dbReference type="InterPro" id="IPR035986">
    <property type="entry name" value="PKD_dom_sf"/>
</dbReference>
<dbReference type="SUPFAM" id="SSF49299">
    <property type="entry name" value="PKD domain"/>
    <property type="match status" value="1"/>
</dbReference>
<dbReference type="InterPro" id="IPR013783">
    <property type="entry name" value="Ig-like_fold"/>
</dbReference>
<sequence length="615" mass="64937">MVHIENFFIFPCLYFFESDVIQSDTKFRAAGADRRFALIPEEPIAMKNHVLSKLGLGLGAVLLLLGGCTEPDDVSSMGTARLRIEAARTDAGEVSLVRVTALGGFETELTRDNSGAFVGSLILPAGFNEITGSAFAGDQLVGISAPVPVEIQAGFVTAATIRIIDITGGGDIGHSPIILTLTHPLSAVTNHPVQISVTAVDPDGDALNAAWSAECADGTISFPDSLFTEFSKTTPGTCRVNVTVNDGALSATESFTIVVFDENNAQGAVNVDGQFVSAPQLFLEVGLPNSFCNLFSGSQDGTCQGSIASPNRAFVNAFVDWGNGVPGFIEVTDNCGGIFESPFSDPFFFQGDWLPPTFESVCLITARAFSGDGLFSQLSAAVLVRPGEPPQPVTPEIFLTFSHSNGFCEALPGQSDPACDQPVRAGELASVQAQVDWRNQAPGFIEIFDTCGGFFTDLLQDPFFVQGSWRAPSFDTPCAMVVNAVSADGTLLTSSVLQFTVSGQTQDGIQALVQLQHANGFCELFPGQSATDCGGAFAGDRPFMRVDIGWGNAVPGFIDVSDNCGGAFNLFVSDSFRVEAEWIMPFAPGALCTVNVGAFAGDGQFRSFQLNVPLF</sequence>
<evidence type="ECO:0000259" key="1">
    <source>
        <dbReference type="Pfam" id="PF00801"/>
    </source>
</evidence>
<dbReference type="InterPro" id="IPR000601">
    <property type="entry name" value="PKD_dom"/>
</dbReference>
<dbReference type="AlphaFoldDB" id="A0A3S5GXM0"/>